<dbReference type="RefSeq" id="WP_154567826.1">
    <property type="nucleotide sequence ID" value="NZ_VOSW01000212.1"/>
</dbReference>
<dbReference type="PANTHER" id="PTHR30531">
    <property type="entry name" value="FLAGELLAR BIOSYNTHETIC PROTEIN FLHB"/>
    <property type="match status" value="1"/>
</dbReference>
<protein>
    <submittedName>
        <fullName evidence="3">EscU/YscU/HrcU family type III secretion system export apparatus switch protein</fullName>
    </submittedName>
</protein>
<name>A0A6N6W1P3_9BURK</name>
<keyword evidence="2" id="KW-0472">Membrane</keyword>
<sequence length="354" mass="38935">MSGDKTEKPTAKRLRDARKKGQIPKSAELVSTFVYIAVMGLLLTSRSVIWQWIEGFSDFVFRIAFTDNFERELPHLLTSTFIAVVVLVVPVTLTAALVAVIAGAMQTGGLITMEPIIPKPEKVNPMAGLKKIFSGKTLVTFALTLLKAGLLAPLLYAFIKGALPDLMRANELPPAYIGLTGFLLVLKMMFFAVLVFLPMSVVDVAMQIHFHIEQLKMSKHDVKQDFKETEGDPFIKSHRKALAKQMVLGNAPMPISKASAVVTNPTHLAVALYYDPAETPLPIVIAKGADERAALIREIARAEGVPMMRNVPLARQLYAATEENEFINSDAFEPVAELLLWADEVREALRAPEA</sequence>
<reference evidence="3 4" key="1">
    <citation type="journal article" date="2020" name="Int. J. Syst. Evol. Microbiol.">
        <title>Paraburkholderia madseniana sp. nov., a phenolic acid-degrading bacterium isolated from acidic forest soil.</title>
        <authorList>
            <person name="Wilhelm R.C."/>
            <person name="Murphy S.J.L."/>
            <person name="Feriancek N.M."/>
            <person name="Karasz D.C."/>
            <person name="DeRito C.M."/>
            <person name="Newman J.D."/>
            <person name="Buckley D.H."/>
        </authorList>
    </citation>
    <scope>NUCLEOTIDE SEQUENCE [LARGE SCALE GENOMIC DNA]</scope>
    <source>
        <strain evidence="3 4">RP11</strain>
    </source>
</reference>
<dbReference type="EMBL" id="VOSW01000212">
    <property type="protein sequence ID" value="KAE8753480.1"/>
    <property type="molecule type" value="Genomic_DNA"/>
</dbReference>
<feature type="transmembrane region" description="Helical" evidence="2">
    <location>
        <begin position="29"/>
        <end position="53"/>
    </location>
</feature>
<feature type="transmembrane region" description="Helical" evidence="2">
    <location>
        <begin position="73"/>
        <end position="104"/>
    </location>
</feature>
<dbReference type="Pfam" id="PF01312">
    <property type="entry name" value="Bac_export_2"/>
    <property type="match status" value="1"/>
</dbReference>
<organism evidence="3 4">
    <name type="scientific">Paraburkholderia madseniana</name>
    <dbReference type="NCBI Taxonomy" id="2599607"/>
    <lineage>
        <taxon>Bacteria</taxon>
        <taxon>Pseudomonadati</taxon>
        <taxon>Pseudomonadota</taxon>
        <taxon>Betaproteobacteria</taxon>
        <taxon>Burkholderiales</taxon>
        <taxon>Burkholderiaceae</taxon>
        <taxon>Paraburkholderia</taxon>
    </lineage>
</organism>
<dbReference type="GO" id="GO:0005886">
    <property type="term" value="C:plasma membrane"/>
    <property type="evidence" value="ECO:0007669"/>
    <property type="project" value="TreeGrafter"/>
</dbReference>
<evidence type="ECO:0000313" key="4">
    <source>
        <dbReference type="Proteomes" id="UP000463700"/>
    </source>
</evidence>
<accession>A0A6N6W1P3</accession>
<keyword evidence="2" id="KW-0812">Transmembrane</keyword>
<comment type="caution">
    <text evidence="3">The sequence shown here is derived from an EMBL/GenBank/DDBJ whole genome shotgun (WGS) entry which is preliminary data.</text>
</comment>
<proteinExistence type="inferred from homology"/>
<comment type="similarity">
    <text evidence="1">Belongs to the type III secretion exporter family.</text>
</comment>
<feature type="transmembrane region" description="Helical" evidence="2">
    <location>
        <begin position="138"/>
        <end position="159"/>
    </location>
</feature>
<keyword evidence="2" id="KW-1133">Transmembrane helix</keyword>
<dbReference type="AlphaFoldDB" id="A0A6N6W1P3"/>
<dbReference type="PRINTS" id="PR00950">
    <property type="entry name" value="TYPE3IMSPROT"/>
</dbReference>
<evidence type="ECO:0000256" key="2">
    <source>
        <dbReference type="SAM" id="Phobius"/>
    </source>
</evidence>
<dbReference type="PANTHER" id="PTHR30531:SF14">
    <property type="entry name" value="SURFACE PRESENTATION OF ANTIGENS PROTEIN SPAS"/>
    <property type="match status" value="1"/>
</dbReference>
<dbReference type="InterPro" id="IPR006135">
    <property type="entry name" value="T3SS_substrate_exporter"/>
</dbReference>
<feature type="transmembrane region" description="Helical" evidence="2">
    <location>
        <begin position="175"/>
        <end position="197"/>
    </location>
</feature>
<gene>
    <name evidence="3" type="ORF">FSO04_44940</name>
</gene>
<dbReference type="SUPFAM" id="SSF160544">
    <property type="entry name" value="EscU C-terminal domain-like"/>
    <property type="match status" value="1"/>
</dbReference>
<evidence type="ECO:0000256" key="1">
    <source>
        <dbReference type="ARBA" id="ARBA00010690"/>
    </source>
</evidence>
<dbReference type="InterPro" id="IPR029025">
    <property type="entry name" value="T3SS_substrate_exporter_C"/>
</dbReference>
<dbReference type="Gene3D" id="6.10.250.2080">
    <property type="match status" value="1"/>
</dbReference>
<dbReference type="Gene3D" id="3.40.1690.10">
    <property type="entry name" value="secretion proteins EscU"/>
    <property type="match status" value="1"/>
</dbReference>
<dbReference type="OrthoDB" id="9807950at2"/>
<evidence type="ECO:0000313" key="3">
    <source>
        <dbReference type="EMBL" id="KAE8753480.1"/>
    </source>
</evidence>
<dbReference type="Proteomes" id="UP000463700">
    <property type="component" value="Unassembled WGS sequence"/>
</dbReference>
<dbReference type="GO" id="GO:0009306">
    <property type="term" value="P:protein secretion"/>
    <property type="evidence" value="ECO:0007669"/>
    <property type="project" value="InterPro"/>
</dbReference>